<comment type="catalytic activity">
    <reaction evidence="5">
        <text>[(1-&gt;4)-alpha-D-galacturonosyl methyl ester](n) + n H2O = [(1-&gt;4)-alpha-D-galacturonosyl](n) + n methanol + n H(+)</text>
        <dbReference type="Rhea" id="RHEA:22380"/>
        <dbReference type="Rhea" id="RHEA-COMP:14570"/>
        <dbReference type="Rhea" id="RHEA-COMP:14573"/>
        <dbReference type="ChEBI" id="CHEBI:15377"/>
        <dbReference type="ChEBI" id="CHEBI:15378"/>
        <dbReference type="ChEBI" id="CHEBI:17790"/>
        <dbReference type="ChEBI" id="CHEBI:140522"/>
        <dbReference type="ChEBI" id="CHEBI:140523"/>
        <dbReference type="EC" id="3.1.1.11"/>
    </reaction>
</comment>
<protein>
    <recommendedName>
        <fullName evidence="6">Pectinesterase catalytic domain-containing protein</fullName>
    </recommendedName>
</protein>
<dbReference type="AlphaFoldDB" id="A0AAF0TI35"/>
<dbReference type="Pfam" id="PF01095">
    <property type="entry name" value="Pectinesterase"/>
    <property type="match status" value="1"/>
</dbReference>
<evidence type="ECO:0000256" key="1">
    <source>
        <dbReference type="ARBA" id="ARBA00005184"/>
    </source>
</evidence>
<evidence type="ECO:0000259" key="6">
    <source>
        <dbReference type="Pfam" id="PF01095"/>
    </source>
</evidence>
<evidence type="ECO:0000313" key="7">
    <source>
        <dbReference type="EMBL" id="WMV13930.1"/>
    </source>
</evidence>
<dbReference type="SUPFAM" id="SSF51126">
    <property type="entry name" value="Pectin lyase-like"/>
    <property type="match status" value="2"/>
</dbReference>
<evidence type="ECO:0000256" key="3">
    <source>
        <dbReference type="ARBA" id="ARBA00023085"/>
    </source>
</evidence>
<organism evidence="7 8">
    <name type="scientific">Solanum verrucosum</name>
    <dbReference type="NCBI Taxonomy" id="315347"/>
    <lineage>
        <taxon>Eukaryota</taxon>
        <taxon>Viridiplantae</taxon>
        <taxon>Streptophyta</taxon>
        <taxon>Embryophyta</taxon>
        <taxon>Tracheophyta</taxon>
        <taxon>Spermatophyta</taxon>
        <taxon>Magnoliopsida</taxon>
        <taxon>eudicotyledons</taxon>
        <taxon>Gunneridae</taxon>
        <taxon>Pentapetalae</taxon>
        <taxon>asterids</taxon>
        <taxon>lamiids</taxon>
        <taxon>Solanales</taxon>
        <taxon>Solanaceae</taxon>
        <taxon>Solanoideae</taxon>
        <taxon>Solaneae</taxon>
        <taxon>Solanum</taxon>
    </lineage>
</organism>
<dbReference type="GO" id="GO:0030599">
    <property type="term" value="F:pectinesterase activity"/>
    <property type="evidence" value="ECO:0007669"/>
    <property type="project" value="UniProtKB-EC"/>
</dbReference>
<gene>
    <name evidence="7" type="ORF">MTR67_007315</name>
</gene>
<dbReference type="InterPro" id="IPR011050">
    <property type="entry name" value="Pectin_lyase_fold/virulence"/>
</dbReference>
<feature type="domain" description="Pectinesterase catalytic" evidence="6">
    <location>
        <begin position="53"/>
        <end position="154"/>
    </location>
</feature>
<dbReference type="InterPro" id="IPR000070">
    <property type="entry name" value="Pectinesterase_cat"/>
</dbReference>
<dbReference type="EMBL" id="CP133613">
    <property type="protein sequence ID" value="WMV13930.1"/>
    <property type="molecule type" value="Genomic_DNA"/>
</dbReference>
<evidence type="ECO:0000313" key="8">
    <source>
        <dbReference type="Proteomes" id="UP001234989"/>
    </source>
</evidence>
<dbReference type="Proteomes" id="UP001234989">
    <property type="component" value="Chromosome 2"/>
</dbReference>
<dbReference type="Gene3D" id="2.160.20.10">
    <property type="entry name" value="Single-stranded right-handed beta-helix, Pectin lyase-like"/>
    <property type="match status" value="2"/>
</dbReference>
<keyword evidence="4" id="KW-0961">Cell wall biogenesis/degradation</keyword>
<reference evidence="7" key="1">
    <citation type="submission" date="2023-08" db="EMBL/GenBank/DDBJ databases">
        <title>A de novo genome assembly of Solanum verrucosum Schlechtendal, a Mexican diploid species geographically isolated from the other diploid A-genome species in potato relatives.</title>
        <authorList>
            <person name="Hosaka K."/>
        </authorList>
    </citation>
    <scope>NUCLEOTIDE SEQUENCE</scope>
    <source>
        <tissue evidence="7">Young leaves</tissue>
    </source>
</reference>
<name>A0AAF0TI35_SOLVR</name>
<keyword evidence="2" id="KW-0378">Hydrolase</keyword>
<evidence type="ECO:0000256" key="5">
    <source>
        <dbReference type="ARBA" id="ARBA00047928"/>
    </source>
</evidence>
<evidence type="ECO:0000256" key="4">
    <source>
        <dbReference type="ARBA" id="ARBA00023316"/>
    </source>
</evidence>
<comment type="pathway">
    <text evidence="1">Glycan metabolism; pectin degradation; 2-dehydro-3-deoxy-D-gluconate from pectin: step 1/5.</text>
</comment>
<dbReference type="InterPro" id="IPR012334">
    <property type="entry name" value="Pectin_lyas_fold"/>
</dbReference>
<accession>A0AAF0TI35</accession>
<evidence type="ECO:0000256" key="2">
    <source>
        <dbReference type="ARBA" id="ARBA00022801"/>
    </source>
</evidence>
<keyword evidence="8" id="KW-1185">Reference proteome</keyword>
<keyword evidence="3" id="KW-0063">Aspartyl esterase</keyword>
<proteinExistence type="predicted"/>
<dbReference type="PANTHER" id="PTHR31707">
    <property type="entry name" value="PECTINESTERASE"/>
    <property type="match status" value="1"/>
</dbReference>
<dbReference type="GO" id="GO:0042545">
    <property type="term" value="P:cell wall modification"/>
    <property type="evidence" value="ECO:0007669"/>
    <property type="project" value="InterPro"/>
</dbReference>
<sequence length="154" mass="17487">MDKTIIWGNKSYGDGIWTYYSTLVGVDGAGFMAQDITFRNMTRVVNYQAVALSTFGVDGEYFMVQDFIFPNIARVVNFQAVALRTFGQSSTLYRCQFNGFQDTLYTNNGNQFYRECIILGIIDFIFGDANVVLQNCLIEVRKPLKGQFITITTQ</sequence>